<dbReference type="PROSITE" id="PS00409">
    <property type="entry name" value="PROKAR_NTER_METHYL"/>
    <property type="match status" value="1"/>
</dbReference>
<evidence type="ECO:0000256" key="1">
    <source>
        <dbReference type="SAM" id="Phobius"/>
    </source>
</evidence>
<keyword evidence="1" id="KW-0472">Membrane</keyword>
<sequence>MSPTVSWNLSRLSASPCLSFTHNRVSGRSLLQGKFLMNRHPKGFTLIELVVTLVILGVLSVGISGFIGSGVGGYITARDREAVQGEARFAIERVGRELRNAVPNSVTIEKAGQCVSYYPIYASGFYELLPTSLLSAVFADSYAIDVNALKGKKIVFSPQKPDDFDYATTISSVTKETKDDYLMALNSSPGGLSRSSTKRFYVLGNQVQFCFESGQLVRKESLSDDMPLANNVLVSTSVFTLQQISLNSYGLVNVQYTFSQNGETTVFEQEIPVVNVP</sequence>
<organism evidence="2 3">
    <name type="scientific">Veronia nyctiphanis</name>
    <dbReference type="NCBI Taxonomy" id="1278244"/>
    <lineage>
        <taxon>Bacteria</taxon>
        <taxon>Pseudomonadati</taxon>
        <taxon>Pseudomonadota</taxon>
        <taxon>Gammaproteobacteria</taxon>
        <taxon>Vibrionales</taxon>
        <taxon>Vibrionaceae</taxon>
        <taxon>Veronia</taxon>
    </lineage>
</organism>
<comment type="caution">
    <text evidence="2">The sequence shown here is derived from an EMBL/GenBank/DDBJ whole genome shotgun (WGS) entry which is preliminary data.</text>
</comment>
<dbReference type="AlphaFoldDB" id="A0A4Q0YM75"/>
<reference evidence="2 3" key="1">
    <citation type="submission" date="2017-10" db="EMBL/GenBank/DDBJ databases">
        <title>Nyctiphanis sp. nov., isolated from the stomach of the euphausiid Nyctiphanes simplex (Hansen, 1911) in the Gulf of California.</title>
        <authorList>
            <person name="Gomez-Gil B."/>
            <person name="Aguilar-Mendez M."/>
            <person name="Lopez-Cortes A."/>
            <person name="Gomez-Gutierrez J."/>
            <person name="Roque A."/>
            <person name="Lang E."/>
            <person name="Gonzalez-Castillo A."/>
        </authorList>
    </citation>
    <scope>NUCLEOTIDE SEQUENCE [LARGE SCALE GENOMIC DNA]</scope>
    <source>
        <strain evidence="2 3">CAIM 600</strain>
    </source>
</reference>
<feature type="transmembrane region" description="Helical" evidence="1">
    <location>
        <begin position="44"/>
        <end position="67"/>
    </location>
</feature>
<dbReference type="Proteomes" id="UP000290287">
    <property type="component" value="Unassembled WGS sequence"/>
</dbReference>
<dbReference type="InterPro" id="IPR045584">
    <property type="entry name" value="Pilin-like"/>
</dbReference>
<protein>
    <submittedName>
        <fullName evidence="2">MSHA biogenesis protein MshO</fullName>
    </submittedName>
</protein>
<evidence type="ECO:0000313" key="2">
    <source>
        <dbReference type="EMBL" id="RXJ71942.1"/>
    </source>
</evidence>
<evidence type="ECO:0000313" key="3">
    <source>
        <dbReference type="Proteomes" id="UP000290287"/>
    </source>
</evidence>
<name>A0A4Q0YM75_9GAMM</name>
<gene>
    <name evidence="2" type="ORF">CS022_18880</name>
</gene>
<dbReference type="NCBIfam" id="TIGR02532">
    <property type="entry name" value="IV_pilin_GFxxxE"/>
    <property type="match status" value="1"/>
</dbReference>
<keyword evidence="3" id="KW-1185">Reference proteome</keyword>
<proteinExistence type="predicted"/>
<dbReference type="SUPFAM" id="SSF54523">
    <property type="entry name" value="Pili subunits"/>
    <property type="match status" value="1"/>
</dbReference>
<dbReference type="Pfam" id="PF07963">
    <property type="entry name" value="N_methyl"/>
    <property type="match status" value="1"/>
</dbReference>
<keyword evidence="1" id="KW-0812">Transmembrane</keyword>
<dbReference type="EMBL" id="PEIB01000029">
    <property type="protein sequence ID" value="RXJ71942.1"/>
    <property type="molecule type" value="Genomic_DNA"/>
</dbReference>
<dbReference type="InterPro" id="IPR012902">
    <property type="entry name" value="N_methyl_site"/>
</dbReference>
<accession>A0A4Q0YM75</accession>
<keyword evidence="1" id="KW-1133">Transmembrane helix</keyword>